<name>A0A1X2DK69_MYCSZ</name>
<accession>A0A1X2DK69</accession>
<dbReference type="Pfam" id="PF07812">
    <property type="entry name" value="TfuA"/>
    <property type="match status" value="1"/>
</dbReference>
<dbReference type="InterPro" id="IPR012924">
    <property type="entry name" value="TfuA_core"/>
</dbReference>
<dbReference type="EMBL" id="LQPW01000174">
    <property type="protein sequence ID" value="ORW88384.1"/>
    <property type="molecule type" value="Genomic_DNA"/>
</dbReference>
<keyword evidence="3" id="KW-1185">Reference proteome</keyword>
<evidence type="ECO:0000313" key="3">
    <source>
        <dbReference type="Proteomes" id="UP000193317"/>
    </source>
</evidence>
<dbReference type="RefSeq" id="WP_085673957.1">
    <property type="nucleotide sequence ID" value="NZ_JACKRU010000684.1"/>
</dbReference>
<dbReference type="InterPro" id="IPR016845">
    <property type="entry name" value="UCP026633_TfuA-like"/>
</dbReference>
<gene>
    <name evidence="2" type="ORF">AWC27_14100</name>
</gene>
<organism evidence="2 3">
    <name type="scientific">Mycobacterium szulgai</name>
    <dbReference type="NCBI Taxonomy" id="1787"/>
    <lineage>
        <taxon>Bacteria</taxon>
        <taxon>Bacillati</taxon>
        <taxon>Actinomycetota</taxon>
        <taxon>Actinomycetes</taxon>
        <taxon>Mycobacteriales</taxon>
        <taxon>Mycobacteriaceae</taxon>
        <taxon>Mycobacterium</taxon>
    </lineage>
</organism>
<proteinExistence type="predicted"/>
<dbReference type="OrthoDB" id="118811at2"/>
<feature type="domain" description="TfuA-like core" evidence="1">
    <location>
        <begin position="53"/>
        <end position="172"/>
    </location>
</feature>
<dbReference type="PIRSF" id="PIRSF026633">
    <property type="entry name" value="UCP026633_TfuA-like"/>
    <property type="match status" value="1"/>
</dbReference>
<evidence type="ECO:0000259" key="1">
    <source>
        <dbReference type="Pfam" id="PF07812"/>
    </source>
</evidence>
<sequence>MTAGARVVVTAGPTIGAGDIHAVLPNAEVVPPISFGDAFGYGLRRGDTLLIVDGLFFQHASVRHKELLTLLDDGIRVVGSSSMGALRAAELHPFGMEGYGWVFEGYRDGVLEADDEVGMVHGDPEDGYPVFVDALVNLRQTAARAVETGVLSPALADRLIETARGTTFTMRTWDRLLDAVGVPESKTVAKQLKSLRVDIKHADALLALNEIVRGQRDVAVRPTPPPTVWSQRWRQRWAPPTPVAVAGGDGAESVVDILDVDVLALLSICADDRWAYLPALEQVAAWYRNLTHPGEDGSVRERASRAVSEVAADSYKRALELIAHRYALASGFIDEAGFPESVSSHWLTTEEQETLGDDPIAISALLTTRTLFFARSLPAIQHFLDLLREDPRLPEWRALAARALAARDELARQKPHLNLRRPDPAQLKILFSKRWETPVDRIELARRGLMTEDSFYNAAALFAVAAADDKLPSIFVGVLGAPS</sequence>
<evidence type="ECO:0000313" key="2">
    <source>
        <dbReference type="EMBL" id="ORW88384.1"/>
    </source>
</evidence>
<protein>
    <submittedName>
        <fullName evidence="2">TfuA-like protein</fullName>
    </submittedName>
</protein>
<reference evidence="2 3" key="1">
    <citation type="submission" date="2016-01" db="EMBL/GenBank/DDBJ databases">
        <title>The new phylogeny of the genus Mycobacterium.</title>
        <authorList>
            <person name="Tarcisio F."/>
            <person name="Conor M."/>
            <person name="Antonella G."/>
            <person name="Elisabetta G."/>
            <person name="Giulia F.S."/>
            <person name="Sara T."/>
            <person name="Anna F."/>
            <person name="Clotilde B."/>
            <person name="Roberto B."/>
            <person name="Veronica D.S."/>
            <person name="Fabio R."/>
            <person name="Monica P."/>
            <person name="Olivier J."/>
            <person name="Enrico T."/>
            <person name="Nicola S."/>
        </authorList>
    </citation>
    <scope>NUCLEOTIDE SEQUENCE [LARGE SCALE GENOMIC DNA]</scope>
    <source>
        <strain evidence="2 3">DSM 44166</strain>
    </source>
</reference>
<dbReference type="Proteomes" id="UP000193317">
    <property type="component" value="Unassembled WGS sequence"/>
</dbReference>
<dbReference type="AlphaFoldDB" id="A0A1X2DK69"/>
<comment type="caution">
    <text evidence="2">The sequence shown here is derived from an EMBL/GenBank/DDBJ whole genome shotgun (WGS) entry which is preliminary data.</text>
</comment>